<dbReference type="AlphaFoldDB" id="A0A5M9K1J3"/>
<dbReference type="VEuPathDB" id="FungiDB:MFRU_030g01040"/>
<accession>A0A5M9K1J3</accession>
<comment type="cofactor">
    <cofactor evidence="2">
        <name>Mg(2+)</name>
        <dbReference type="ChEBI" id="CHEBI:18420"/>
    </cofactor>
</comment>
<gene>
    <name evidence="8" type="ORF">EYC84_003957</name>
</gene>
<evidence type="ECO:0000313" key="9">
    <source>
        <dbReference type="Proteomes" id="UP000322873"/>
    </source>
</evidence>
<dbReference type="EMBL" id="VICG01000002">
    <property type="protein sequence ID" value="KAA8574707.1"/>
    <property type="molecule type" value="Genomic_DNA"/>
</dbReference>
<dbReference type="SUPFAM" id="SSF55811">
    <property type="entry name" value="Nudix"/>
    <property type="match status" value="1"/>
</dbReference>
<evidence type="ECO:0000313" key="8">
    <source>
        <dbReference type="EMBL" id="KAA8574707.1"/>
    </source>
</evidence>
<dbReference type="GO" id="GO:0005739">
    <property type="term" value="C:mitochondrion"/>
    <property type="evidence" value="ECO:0007669"/>
    <property type="project" value="TreeGrafter"/>
</dbReference>
<keyword evidence="5" id="KW-0460">Magnesium</keyword>
<reference evidence="8 9" key="1">
    <citation type="submission" date="2019-06" db="EMBL/GenBank/DDBJ databases">
        <title>Genome Sequence of the Brown Rot Fungal Pathogen Monilinia fructicola.</title>
        <authorList>
            <person name="De Miccolis Angelini R.M."/>
            <person name="Landi L."/>
            <person name="Abate D."/>
            <person name="Pollastro S."/>
            <person name="Romanazzi G."/>
            <person name="Faretra F."/>
        </authorList>
    </citation>
    <scope>NUCLEOTIDE SEQUENCE [LARGE SCALE GENOMIC DNA]</scope>
    <source>
        <strain evidence="8 9">Mfrc123</strain>
    </source>
</reference>
<name>A0A5M9K1J3_MONFR</name>
<evidence type="ECO:0000256" key="6">
    <source>
        <dbReference type="ARBA" id="ARBA00023211"/>
    </source>
</evidence>
<comment type="caution">
    <text evidence="8">The sequence shown here is derived from an EMBL/GenBank/DDBJ whole genome shotgun (WGS) entry which is preliminary data.</text>
</comment>
<dbReference type="Gene3D" id="3.90.79.10">
    <property type="entry name" value="Nucleoside Triphosphate Pyrophosphohydrolase"/>
    <property type="match status" value="1"/>
</dbReference>
<evidence type="ECO:0000256" key="5">
    <source>
        <dbReference type="ARBA" id="ARBA00022842"/>
    </source>
</evidence>
<dbReference type="GO" id="GO:0016818">
    <property type="term" value="F:hydrolase activity, acting on acid anhydrides, in phosphorus-containing anhydrides"/>
    <property type="evidence" value="ECO:0007669"/>
    <property type="project" value="InterPro"/>
</dbReference>
<keyword evidence="6" id="KW-0464">Manganese</keyword>
<dbReference type="InterPro" id="IPR039121">
    <property type="entry name" value="NUDT19"/>
</dbReference>
<evidence type="ECO:0000256" key="7">
    <source>
        <dbReference type="SAM" id="MobiDB-lite"/>
    </source>
</evidence>
<sequence length="151" mass="16653">MPSSGPPKTDLEKQHMTSSTSNLEPKTKKSIAIPEPSSSILLISPNNQILLLHRTKTSSTYPSAHVFTGGSLDPFHESPIPTPSSPLRHADSPIYRLCAIRECFEECGILLAHAKDSRNAPLPHPSHHTHRDRDGDRNPIPIPITRKTPHN</sequence>
<organism evidence="8 9">
    <name type="scientific">Monilinia fructicola</name>
    <name type="common">Brown rot fungus</name>
    <name type="synonym">Ciboria fructicola</name>
    <dbReference type="NCBI Taxonomy" id="38448"/>
    <lineage>
        <taxon>Eukaryota</taxon>
        <taxon>Fungi</taxon>
        <taxon>Dikarya</taxon>
        <taxon>Ascomycota</taxon>
        <taxon>Pezizomycotina</taxon>
        <taxon>Leotiomycetes</taxon>
        <taxon>Helotiales</taxon>
        <taxon>Sclerotiniaceae</taxon>
        <taxon>Monilinia</taxon>
    </lineage>
</organism>
<keyword evidence="9" id="KW-1185">Reference proteome</keyword>
<evidence type="ECO:0000256" key="3">
    <source>
        <dbReference type="ARBA" id="ARBA00022723"/>
    </source>
</evidence>
<feature type="region of interest" description="Disordered" evidence="7">
    <location>
        <begin position="117"/>
        <end position="151"/>
    </location>
</feature>
<keyword evidence="3" id="KW-0479">Metal-binding</keyword>
<dbReference type="GO" id="GO:0046872">
    <property type="term" value="F:metal ion binding"/>
    <property type="evidence" value="ECO:0007669"/>
    <property type="project" value="UniProtKB-KW"/>
</dbReference>
<feature type="region of interest" description="Disordered" evidence="7">
    <location>
        <begin position="1"/>
        <end position="35"/>
    </location>
</feature>
<evidence type="ECO:0000256" key="2">
    <source>
        <dbReference type="ARBA" id="ARBA00001946"/>
    </source>
</evidence>
<protein>
    <recommendedName>
        <fullName evidence="10">Nudix hydrolase domain-containing protein</fullName>
    </recommendedName>
</protein>
<comment type="cofactor">
    <cofactor evidence="1">
        <name>Mn(2+)</name>
        <dbReference type="ChEBI" id="CHEBI:29035"/>
    </cofactor>
</comment>
<evidence type="ECO:0000256" key="1">
    <source>
        <dbReference type="ARBA" id="ARBA00001936"/>
    </source>
</evidence>
<evidence type="ECO:0000256" key="4">
    <source>
        <dbReference type="ARBA" id="ARBA00022801"/>
    </source>
</evidence>
<keyword evidence="4" id="KW-0378">Hydrolase</keyword>
<proteinExistence type="predicted"/>
<dbReference type="PANTHER" id="PTHR12318">
    <property type="entry name" value="TESTOSTERONE-REGULATED PROTEIN RP2"/>
    <property type="match status" value="1"/>
</dbReference>
<dbReference type="PANTHER" id="PTHR12318:SF0">
    <property type="entry name" value="ACYL-COENZYME A DIPHOSPHATASE NUDT19"/>
    <property type="match status" value="1"/>
</dbReference>
<dbReference type="Proteomes" id="UP000322873">
    <property type="component" value="Unassembled WGS sequence"/>
</dbReference>
<dbReference type="InterPro" id="IPR015797">
    <property type="entry name" value="NUDIX_hydrolase-like_dom_sf"/>
</dbReference>
<evidence type="ECO:0008006" key="10">
    <source>
        <dbReference type="Google" id="ProtNLM"/>
    </source>
</evidence>